<dbReference type="EMBL" id="LZHX01000024">
    <property type="protein sequence ID" value="OBF25776.1"/>
    <property type="molecule type" value="Genomic_DNA"/>
</dbReference>
<sequence>MADLSIRRLIERVTTGEIRIPSFQRGFVWNAERVAYLMDSIYKGYPFGAVILWHTKQVLTAERRLGPFELPKSKVDFPVDYVLDGQQRLTSIFGVFQTDLPADGDDSWTHIYFDMSAPVDFQESQFLALSPDEADTSRYFPINTFFDVTGYRAATESLDSDQAKAIDSVQAAFKEASIPTQEIITDDRAKVAIVFERVNRLGVELDVFQLLTAWTWSEDFDLQTRFEELAEELRPFGFGDVGEDSNLLLRCCAGIVAGDVSPEKLISLNGKDVRDRFHEVENGIRGAIDFLRKNVNVERLANLPYPTLIVPLAVFFSRPPKTISADQRDSLLRWFWRSCFSRRFSAAVLRNLNRDIEEAAALRDGTRASLADISTNLSKDYFSENTFNISTVNTRAFVLLLTQQQPLSFISGSNVTLSGVLQRYNRNEFHHLMPRAFLREKGFEASDINKLTNFAIISSAENNELGGVAPSEYRRKMPAAKTPLILPRSLVPESLFEDKYEEFSDHRAGLLLKAAQALIGPRG</sequence>
<dbReference type="AlphaFoldDB" id="A0A1A1ZIQ3"/>
<dbReference type="InterPro" id="IPR004919">
    <property type="entry name" value="GmrSD_N"/>
</dbReference>
<evidence type="ECO:0000313" key="2">
    <source>
        <dbReference type="EMBL" id="OBF25776.1"/>
    </source>
</evidence>
<protein>
    <recommendedName>
        <fullName evidence="1">GmrSD restriction endonucleases N-terminal domain-containing protein</fullName>
    </recommendedName>
</protein>
<comment type="caution">
    <text evidence="2">The sequence shown here is derived from an EMBL/GenBank/DDBJ whole genome shotgun (WGS) entry which is preliminary data.</text>
</comment>
<evidence type="ECO:0000259" key="1">
    <source>
        <dbReference type="Pfam" id="PF03235"/>
    </source>
</evidence>
<dbReference type="PANTHER" id="PTHR37292:SF2">
    <property type="entry name" value="DUF262 DOMAIN-CONTAINING PROTEIN"/>
    <property type="match status" value="1"/>
</dbReference>
<feature type="domain" description="GmrSD restriction endonucleases N-terminal" evidence="1">
    <location>
        <begin position="8"/>
        <end position="214"/>
    </location>
</feature>
<organism evidence="2 3">
    <name type="scientific">Mycolicibacterium conceptionense</name>
    <dbReference type="NCBI Taxonomy" id="451644"/>
    <lineage>
        <taxon>Bacteria</taxon>
        <taxon>Bacillati</taxon>
        <taxon>Actinomycetota</taxon>
        <taxon>Actinomycetes</taxon>
        <taxon>Mycobacteriales</taxon>
        <taxon>Mycobacteriaceae</taxon>
        <taxon>Mycolicibacterium</taxon>
    </lineage>
</organism>
<proteinExistence type="predicted"/>
<reference evidence="2 3" key="1">
    <citation type="submission" date="2016-06" db="EMBL/GenBank/DDBJ databases">
        <authorList>
            <person name="Kjaerup R.B."/>
            <person name="Dalgaard T.S."/>
            <person name="Juul-Madsen H.R."/>
        </authorList>
    </citation>
    <scope>NUCLEOTIDE SEQUENCE [LARGE SCALE GENOMIC DNA]</scope>
    <source>
        <strain evidence="2 3">ACS1953</strain>
    </source>
</reference>
<dbReference type="Proteomes" id="UP000093779">
    <property type="component" value="Unassembled WGS sequence"/>
</dbReference>
<accession>A0A1A1ZIQ3</accession>
<gene>
    <name evidence="2" type="ORF">A5726_07140</name>
</gene>
<dbReference type="Pfam" id="PF03235">
    <property type="entry name" value="GmrSD_N"/>
    <property type="match status" value="1"/>
</dbReference>
<dbReference type="RefSeq" id="WP_064894955.1">
    <property type="nucleotide sequence ID" value="NZ_JAYXBT010000008.1"/>
</dbReference>
<name>A0A1A1ZIQ3_9MYCO</name>
<evidence type="ECO:0000313" key="3">
    <source>
        <dbReference type="Proteomes" id="UP000093779"/>
    </source>
</evidence>
<dbReference type="PANTHER" id="PTHR37292">
    <property type="entry name" value="VNG6097C"/>
    <property type="match status" value="1"/>
</dbReference>